<dbReference type="AlphaFoldDB" id="A0A9P4PRL9"/>
<evidence type="ECO:0000313" key="3">
    <source>
        <dbReference type="Proteomes" id="UP000799764"/>
    </source>
</evidence>
<organism evidence="2 3">
    <name type="scientific">Karstenula rhodostoma CBS 690.94</name>
    <dbReference type="NCBI Taxonomy" id="1392251"/>
    <lineage>
        <taxon>Eukaryota</taxon>
        <taxon>Fungi</taxon>
        <taxon>Dikarya</taxon>
        <taxon>Ascomycota</taxon>
        <taxon>Pezizomycotina</taxon>
        <taxon>Dothideomycetes</taxon>
        <taxon>Pleosporomycetidae</taxon>
        <taxon>Pleosporales</taxon>
        <taxon>Massarineae</taxon>
        <taxon>Didymosphaeriaceae</taxon>
        <taxon>Karstenula</taxon>
    </lineage>
</organism>
<dbReference type="OrthoDB" id="3791583at2759"/>
<feature type="region of interest" description="Disordered" evidence="1">
    <location>
        <begin position="1"/>
        <end position="42"/>
    </location>
</feature>
<feature type="compositionally biased region" description="Polar residues" evidence="1">
    <location>
        <begin position="1"/>
        <end position="21"/>
    </location>
</feature>
<evidence type="ECO:0000256" key="1">
    <source>
        <dbReference type="SAM" id="MobiDB-lite"/>
    </source>
</evidence>
<dbReference type="EMBL" id="MU001495">
    <property type="protein sequence ID" value="KAF2448980.1"/>
    <property type="molecule type" value="Genomic_DNA"/>
</dbReference>
<name>A0A9P4PRL9_9PLEO</name>
<sequence length="81" mass="8900">MTSYAPSTTTRSSIDTMKSDQPTSTVSIISTTSSTKSPSKTRQAWEFVKKHAKEHHESVNAAYMVYYGQGTLRPTGNGRKA</sequence>
<gene>
    <name evidence="2" type="ORF">P171DRAFT_222305</name>
</gene>
<accession>A0A9P4PRL9</accession>
<evidence type="ECO:0000313" key="2">
    <source>
        <dbReference type="EMBL" id="KAF2448980.1"/>
    </source>
</evidence>
<protein>
    <submittedName>
        <fullName evidence="2">Uncharacterized protein</fullName>
    </submittedName>
</protein>
<proteinExistence type="predicted"/>
<keyword evidence="3" id="KW-1185">Reference proteome</keyword>
<feature type="compositionally biased region" description="Low complexity" evidence="1">
    <location>
        <begin position="22"/>
        <end position="41"/>
    </location>
</feature>
<reference evidence="2" key="1">
    <citation type="journal article" date="2020" name="Stud. Mycol.">
        <title>101 Dothideomycetes genomes: a test case for predicting lifestyles and emergence of pathogens.</title>
        <authorList>
            <person name="Haridas S."/>
            <person name="Albert R."/>
            <person name="Binder M."/>
            <person name="Bloem J."/>
            <person name="Labutti K."/>
            <person name="Salamov A."/>
            <person name="Andreopoulos B."/>
            <person name="Baker S."/>
            <person name="Barry K."/>
            <person name="Bills G."/>
            <person name="Bluhm B."/>
            <person name="Cannon C."/>
            <person name="Castanera R."/>
            <person name="Culley D."/>
            <person name="Daum C."/>
            <person name="Ezra D."/>
            <person name="Gonzalez J."/>
            <person name="Henrissat B."/>
            <person name="Kuo A."/>
            <person name="Liang C."/>
            <person name="Lipzen A."/>
            <person name="Lutzoni F."/>
            <person name="Magnuson J."/>
            <person name="Mondo S."/>
            <person name="Nolan M."/>
            <person name="Ohm R."/>
            <person name="Pangilinan J."/>
            <person name="Park H.-J."/>
            <person name="Ramirez L."/>
            <person name="Alfaro M."/>
            <person name="Sun H."/>
            <person name="Tritt A."/>
            <person name="Yoshinaga Y."/>
            <person name="Zwiers L.-H."/>
            <person name="Turgeon B."/>
            <person name="Goodwin S."/>
            <person name="Spatafora J."/>
            <person name="Crous P."/>
            <person name="Grigoriev I."/>
        </authorList>
    </citation>
    <scope>NUCLEOTIDE SEQUENCE</scope>
    <source>
        <strain evidence="2">CBS 690.94</strain>
    </source>
</reference>
<dbReference type="Proteomes" id="UP000799764">
    <property type="component" value="Unassembled WGS sequence"/>
</dbReference>
<comment type="caution">
    <text evidence="2">The sequence shown here is derived from an EMBL/GenBank/DDBJ whole genome shotgun (WGS) entry which is preliminary data.</text>
</comment>